<proteinExistence type="predicted"/>
<dbReference type="AlphaFoldDB" id="A0A0D8Y813"/>
<protein>
    <submittedName>
        <fullName evidence="2">Uncharacterized protein</fullName>
    </submittedName>
</protein>
<dbReference type="Proteomes" id="UP000053766">
    <property type="component" value="Unassembled WGS sequence"/>
</dbReference>
<keyword evidence="1" id="KW-0472">Membrane</keyword>
<keyword evidence="1" id="KW-1133">Transmembrane helix</keyword>
<gene>
    <name evidence="2" type="ORF">DICVIV_03146</name>
</gene>
<feature type="transmembrane region" description="Helical" evidence="1">
    <location>
        <begin position="20"/>
        <end position="41"/>
    </location>
</feature>
<sequence length="74" mass="8279">MKISCYLVKSSLLVKCGKQLSPMITLIYLMFTIALTTYVICSKPKPKIMTPSMRSVAVLPQNQPNDTKSDNKQV</sequence>
<keyword evidence="1" id="KW-0812">Transmembrane</keyword>
<accession>A0A0D8Y813</accession>
<dbReference type="EMBL" id="KN716199">
    <property type="protein sequence ID" value="KJH50706.1"/>
    <property type="molecule type" value="Genomic_DNA"/>
</dbReference>
<reference evidence="3" key="2">
    <citation type="journal article" date="2016" name="Sci. Rep.">
        <title>Dictyocaulus viviparus genome, variome and transcriptome elucidate lungworm biology and support future intervention.</title>
        <authorList>
            <person name="McNulty S.N."/>
            <person name="Strube C."/>
            <person name="Rosa B.A."/>
            <person name="Martin J.C."/>
            <person name="Tyagi R."/>
            <person name="Choi Y.J."/>
            <person name="Wang Q."/>
            <person name="Hallsworth Pepin K."/>
            <person name="Zhang X."/>
            <person name="Ozersky P."/>
            <person name="Wilson R.K."/>
            <person name="Sternberg P.W."/>
            <person name="Gasser R.B."/>
            <person name="Mitreva M."/>
        </authorList>
    </citation>
    <scope>NUCLEOTIDE SEQUENCE [LARGE SCALE GENOMIC DNA]</scope>
    <source>
        <strain evidence="3">HannoverDv2000</strain>
    </source>
</reference>
<evidence type="ECO:0000313" key="3">
    <source>
        <dbReference type="Proteomes" id="UP000053766"/>
    </source>
</evidence>
<reference evidence="2 3" key="1">
    <citation type="submission" date="2013-11" db="EMBL/GenBank/DDBJ databases">
        <title>Draft genome of the bovine lungworm Dictyocaulus viviparus.</title>
        <authorList>
            <person name="Mitreva M."/>
        </authorList>
    </citation>
    <scope>NUCLEOTIDE SEQUENCE [LARGE SCALE GENOMIC DNA]</scope>
    <source>
        <strain evidence="2 3">HannoverDv2000</strain>
    </source>
</reference>
<keyword evidence="3" id="KW-1185">Reference proteome</keyword>
<name>A0A0D8Y813_DICVI</name>
<evidence type="ECO:0000313" key="2">
    <source>
        <dbReference type="EMBL" id="KJH50706.1"/>
    </source>
</evidence>
<organism evidence="2 3">
    <name type="scientific">Dictyocaulus viviparus</name>
    <name type="common">Bovine lungworm</name>
    <dbReference type="NCBI Taxonomy" id="29172"/>
    <lineage>
        <taxon>Eukaryota</taxon>
        <taxon>Metazoa</taxon>
        <taxon>Ecdysozoa</taxon>
        <taxon>Nematoda</taxon>
        <taxon>Chromadorea</taxon>
        <taxon>Rhabditida</taxon>
        <taxon>Rhabditina</taxon>
        <taxon>Rhabditomorpha</taxon>
        <taxon>Strongyloidea</taxon>
        <taxon>Metastrongylidae</taxon>
        <taxon>Dictyocaulus</taxon>
    </lineage>
</organism>
<evidence type="ECO:0000256" key="1">
    <source>
        <dbReference type="SAM" id="Phobius"/>
    </source>
</evidence>